<reference evidence="3 4" key="1">
    <citation type="submission" date="2017-09" db="EMBL/GenBank/DDBJ databases">
        <title>Large-scale bioinformatics analysis of Bacillus genomes uncovers conserved roles of natural products in bacterial physiology.</title>
        <authorList>
            <consortium name="Agbiome Team Llc"/>
            <person name="Bleich R.M."/>
            <person name="Grubbs K.J."/>
            <person name="Santa Maria K.C."/>
            <person name="Allen S.E."/>
            <person name="Farag S."/>
            <person name="Shank E.A."/>
            <person name="Bowers A."/>
        </authorList>
    </citation>
    <scope>NUCLEOTIDE SEQUENCE [LARGE SCALE GENOMIC DNA]</scope>
    <source>
        <strain evidence="3 4">AFS042148</strain>
    </source>
</reference>
<dbReference type="GO" id="GO:0009036">
    <property type="term" value="F:type II site-specific deoxyribonuclease activity"/>
    <property type="evidence" value="ECO:0007669"/>
    <property type="project" value="InterPro"/>
</dbReference>
<organism evidence="3 4">
    <name type="scientific">Bacillus toyonensis</name>
    <dbReference type="NCBI Taxonomy" id="155322"/>
    <lineage>
        <taxon>Bacteria</taxon>
        <taxon>Bacillati</taxon>
        <taxon>Bacillota</taxon>
        <taxon>Bacilli</taxon>
        <taxon>Bacillales</taxon>
        <taxon>Bacillaceae</taxon>
        <taxon>Bacillus</taxon>
        <taxon>Bacillus cereus group</taxon>
    </lineage>
</organism>
<accession>A0AAP8JVW9</accession>
<evidence type="ECO:0000313" key="3">
    <source>
        <dbReference type="EMBL" id="PHE09231.1"/>
    </source>
</evidence>
<dbReference type="InterPro" id="IPR041962">
    <property type="entry name" value="BsuBI/PstI_N_sf"/>
</dbReference>
<dbReference type="GO" id="GO:0009307">
    <property type="term" value="P:DNA restriction-modification system"/>
    <property type="evidence" value="ECO:0007669"/>
    <property type="project" value="InterPro"/>
</dbReference>
<proteinExistence type="predicted"/>
<dbReference type="GO" id="GO:0000287">
    <property type="term" value="F:magnesium ion binding"/>
    <property type="evidence" value="ECO:0007669"/>
    <property type="project" value="InterPro"/>
</dbReference>
<comment type="caution">
    <text evidence="3">The sequence shown here is derived from an EMBL/GenBank/DDBJ whole genome shotgun (WGS) entry which is preliminary data.</text>
</comment>
<dbReference type="InterPro" id="IPR041454">
    <property type="entry name" value="BsuBI/PstI_N"/>
</dbReference>
<dbReference type="Gene3D" id="3.40.1350.80">
    <property type="match status" value="1"/>
</dbReference>
<evidence type="ECO:0000259" key="2">
    <source>
        <dbReference type="Pfam" id="PF17728"/>
    </source>
</evidence>
<evidence type="ECO:0008006" key="5">
    <source>
        <dbReference type="Google" id="ProtNLM"/>
    </source>
</evidence>
<dbReference type="Pfam" id="PF06616">
    <property type="entry name" value="BsuBI_PstI_RE"/>
    <property type="match status" value="1"/>
</dbReference>
<dbReference type="RefSeq" id="WP_179862577.1">
    <property type="nucleotide sequence ID" value="NZ_JBALNA010000201.1"/>
</dbReference>
<evidence type="ECO:0000313" key="4">
    <source>
        <dbReference type="Proteomes" id="UP000224044"/>
    </source>
</evidence>
<name>A0AAP8JVW9_9BACI</name>
<dbReference type="Pfam" id="PF17728">
    <property type="entry name" value="BsuBI_PstI_RE_N"/>
    <property type="match status" value="1"/>
</dbReference>
<feature type="non-terminal residue" evidence="3">
    <location>
        <position position="1"/>
    </location>
</feature>
<dbReference type="Gene3D" id="1.10.10.1820">
    <property type="entry name" value="BsuBI/PstI restriction endonuclease-like"/>
    <property type="match status" value="1"/>
</dbReference>
<evidence type="ECO:0000259" key="1">
    <source>
        <dbReference type="Pfam" id="PF06616"/>
    </source>
</evidence>
<dbReference type="InterPro" id="IPR041963">
    <property type="entry name" value="BsuBI/PstI_C_sf"/>
</dbReference>
<gene>
    <name evidence="3" type="ORF">COF62_21570</name>
</gene>
<dbReference type="AlphaFoldDB" id="A0AAP8JVW9"/>
<feature type="domain" description="BsuBI/PstI restriction endonuclease" evidence="1">
    <location>
        <begin position="154"/>
        <end position="300"/>
    </location>
</feature>
<feature type="domain" description="BsuBI/PstI restriction endonuclease HTH" evidence="2">
    <location>
        <begin position="1"/>
        <end position="123"/>
    </location>
</feature>
<protein>
    <recommendedName>
        <fullName evidence="5">Restriction endonuclease</fullName>
    </recommendedName>
</protein>
<sequence>IDTVKSLLEELAFPQKSITDMTAICVLALSDTKTRENLIKGKNCLADGARITDILRFAENDLGKSYAENTRETIRKHSLKYLVDNGMVLVNADDPNRPTNSGLTNYTLSDKFEKLLTAFQKDSMEFSQLKGEFINIELSNRRAELNSLKRQDIQVSIPGTGATLTLSPGEHNVIEKFIVEELFKLEYKNPHLVYIGDTKDKNKFNEPELCTHIKLTIDDHAKLPDVVGFDADTNTVIVYEAVASSGPVDTLRKKELINLFKDCPFNIKFHTVFLTSKLYQRYSSVIAEGTVVYIIESKQKISYETY</sequence>
<dbReference type="GO" id="GO:0003677">
    <property type="term" value="F:DNA binding"/>
    <property type="evidence" value="ECO:0007669"/>
    <property type="project" value="InterPro"/>
</dbReference>
<dbReference type="EMBL" id="NUSY01000033">
    <property type="protein sequence ID" value="PHE09231.1"/>
    <property type="molecule type" value="Genomic_DNA"/>
</dbReference>
<dbReference type="Proteomes" id="UP000224044">
    <property type="component" value="Unassembled WGS sequence"/>
</dbReference>
<dbReference type="InterPro" id="IPR009528">
    <property type="entry name" value="Restrct_endonuc_II_BsuBI_C"/>
</dbReference>